<dbReference type="PANTHER" id="PTHR15665:SF1">
    <property type="entry name" value="PROTEIN ASTEROID HOMOLOG 1"/>
    <property type="match status" value="1"/>
</dbReference>
<accession>A0A6P3XJ05</accession>
<dbReference type="OrthoDB" id="25987at2759"/>
<name>A0A6P3XJ05_DINQU</name>
<dbReference type="RefSeq" id="XP_014478448.1">
    <property type="nucleotide sequence ID" value="XM_014622962.1"/>
</dbReference>
<proteinExistence type="inferred from homology"/>
<evidence type="ECO:0000256" key="2">
    <source>
        <dbReference type="SAM" id="MobiDB-lite"/>
    </source>
</evidence>
<dbReference type="SUPFAM" id="SSF88723">
    <property type="entry name" value="PIN domain-like"/>
    <property type="match status" value="1"/>
</dbReference>
<dbReference type="GeneID" id="106746390"/>
<dbReference type="RefSeq" id="XP_014478450.1">
    <property type="nucleotide sequence ID" value="XM_014622964.1"/>
</dbReference>
<dbReference type="Proteomes" id="UP000515204">
    <property type="component" value="Unplaced"/>
</dbReference>
<evidence type="ECO:0000313" key="5">
    <source>
        <dbReference type="RefSeq" id="XP_014478449.1"/>
    </source>
</evidence>
<protein>
    <submittedName>
        <fullName evidence="4 5">Protein asteroid-like isoform X1</fullName>
    </submittedName>
</protein>
<dbReference type="RefSeq" id="XP_014478449.1">
    <property type="nucleotide sequence ID" value="XM_014622963.1"/>
</dbReference>
<dbReference type="AlphaFoldDB" id="A0A6P3XJ05"/>
<keyword evidence="3" id="KW-1185">Reference proteome</keyword>
<comment type="similarity">
    <text evidence="1">Belongs to the asteroid family.</text>
</comment>
<dbReference type="PANTHER" id="PTHR15665">
    <property type="entry name" value="ASTEROID PROTEIN"/>
    <property type="match status" value="1"/>
</dbReference>
<evidence type="ECO:0000313" key="7">
    <source>
        <dbReference type="RefSeq" id="XP_014478451.1"/>
    </source>
</evidence>
<dbReference type="InterPro" id="IPR026832">
    <property type="entry name" value="Asteroid"/>
</dbReference>
<gene>
    <name evidence="4 5 6 7" type="primary">LOC106746390</name>
</gene>
<evidence type="ECO:0000313" key="4">
    <source>
        <dbReference type="RefSeq" id="XP_014478448.1"/>
    </source>
</evidence>
<evidence type="ECO:0000256" key="1">
    <source>
        <dbReference type="ARBA" id="ARBA00007398"/>
    </source>
</evidence>
<sequence>MGIPGLTTFISNYSEHFLVNYKLHDTYLVIDGATLVSHLYDASCNNAFGVDYGKFAQCVSEFFDELLKCNVTPLVLFDGATEDKKLKTKIIRTSKKIRLTSCYTYGTPSVQQQKKLFTPYKKKIFQEVMEEKGIRYAKCIFEADDTIVAIARILKCPILSYDSDFYISGSLYIPINTLQNDIVRNSADNGYMKHCKVYHVENLFHFYNGLNQSLLPLASVLLGNDYVEQRTFNNFFRHLKLPPAERKMFNERLRRIDATFNWLRRYSLSQAIIEILSRLPKEKRQYVLNIIETMINNYTDVPLSLLAILGIPAEKFSEKHVQDTSKPYKFEGDIDKLIYIEEEAYETNISDTEEIDEQQASNILEKIGLVSNESLINNLPEWFIKEFMMDRYPSYFINLIIRKLYIFTAGIEDYTCRSSGIASLQILNVIYRLLMSGIDKEKTSMKFIARGENVRIKYDCLEYNDDMFGDKLPSLSNLRKIPITIRKEILNTTLGVTSQNCMNDFPSAWMLYVATMKYWIDQQQEQPKLMYHIYSLLLAMLYNIIDLNVGVYRNLDTFQQKFDETIQNIQSARKIKNYRLEYSMNLTILDAIYAVSADDCLIAAPFFISNFEIDDELYSQPEKVNVTIVHSLTEFQHCLKFSMDLNALLGCPYRPMKILKLYSGVLLYNLCNNFKRHENVEAYINSVLHNSPSLERLFNILLLKFKSLSSKWAMQVNVSKYEKQNPEYEKKQESAQENHLEKSA</sequence>
<dbReference type="RefSeq" id="XP_014478451.1">
    <property type="nucleotide sequence ID" value="XM_014622965.1"/>
</dbReference>
<dbReference type="KEGG" id="dqu:106746390"/>
<dbReference type="Gene3D" id="3.40.50.1010">
    <property type="entry name" value="5'-nuclease"/>
    <property type="match status" value="1"/>
</dbReference>
<evidence type="ECO:0000313" key="3">
    <source>
        <dbReference type="Proteomes" id="UP000515204"/>
    </source>
</evidence>
<dbReference type="InterPro" id="IPR029060">
    <property type="entry name" value="PIN-like_dom_sf"/>
</dbReference>
<reference evidence="4 5" key="1">
    <citation type="submission" date="2025-04" db="UniProtKB">
        <authorList>
            <consortium name="RefSeq"/>
        </authorList>
    </citation>
    <scope>IDENTIFICATION</scope>
</reference>
<feature type="region of interest" description="Disordered" evidence="2">
    <location>
        <begin position="723"/>
        <end position="744"/>
    </location>
</feature>
<organism evidence="3 7">
    <name type="scientific">Dinoponera quadriceps</name>
    <name type="common">South American ant</name>
    <dbReference type="NCBI Taxonomy" id="609295"/>
    <lineage>
        <taxon>Eukaryota</taxon>
        <taxon>Metazoa</taxon>
        <taxon>Ecdysozoa</taxon>
        <taxon>Arthropoda</taxon>
        <taxon>Hexapoda</taxon>
        <taxon>Insecta</taxon>
        <taxon>Pterygota</taxon>
        <taxon>Neoptera</taxon>
        <taxon>Endopterygota</taxon>
        <taxon>Hymenoptera</taxon>
        <taxon>Apocrita</taxon>
        <taxon>Aculeata</taxon>
        <taxon>Formicoidea</taxon>
        <taxon>Formicidae</taxon>
        <taxon>Ponerinae</taxon>
        <taxon>Ponerini</taxon>
        <taxon>Dinoponera</taxon>
    </lineage>
</organism>
<evidence type="ECO:0000313" key="6">
    <source>
        <dbReference type="RefSeq" id="XP_014478450.1"/>
    </source>
</evidence>